<organism evidence="5 6">
    <name type="scientific">Corchorus capsularis</name>
    <name type="common">Jute</name>
    <dbReference type="NCBI Taxonomy" id="210143"/>
    <lineage>
        <taxon>Eukaryota</taxon>
        <taxon>Viridiplantae</taxon>
        <taxon>Streptophyta</taxon>
        <taxon>Embryophyta</taxon>
        <taxon>Tracheophyta</taxon>
        <taxon>Spermatophyta</taxon>
        <taxon>Magnoliopsida</taxon>
        <taxon>eudicotyledons</taxon>
        <taxon>Gunneridae</taxon>
        <taxon>Pentapetalae</taxon>
        <taxon>rosids</taxon>
        <taxon>malvids</taxon>
        <taxon>Malvales</taxon>
        <taxon>Malvaceae</taxon>
        <taxon>Grewioideae</taxon>
        <taxon>Apeibeae</taxon>
        <taxon>Corchorus</taxon>
    </lineage>
</organism>
<dbReference type="AlphaFoldDB" id="A0A1R3IWS3"/>
<dbReference type="InterPro" id="IPR050452">
    <property type="entry name" value="Metacaspase"/>
</dbReference>
<evidence type="ECO:0000256" key="3">
    <source>
        <dbReference type="SAM" id="Phobius"/>
    </source>
</evidence>
<dbReference type="Gene3D" id="3.40.50.12660">
    <property type="match status" value="1"/>
</dbReference>
<evidence type="ECO:0000313" key="6">
    <source>
        <dbReference type="Proteomes" id="UP000188268"/>
    </source>
</evidence>
<name>A0A1R3IWS3_COCAP</name>
<dbReference type="GO" id="GO:0005737">
    <property type="term" value="C:cytoplasm"/>
    <property type="evidence" value="ECO:0007669"/>
    <property type="project" value="TreeGrafter"/>
</dbReference>
<dbReference type="Gramene" id="OMO87029">
    <property type="protein sequence ID" value="OMO87029"/>
    <property type="gene ID" value="CCACVL1_09307"/>
</dbReference>
<feature type="region of interest" description="Disordered" evidence="2">
    <location>
        <begin position="65"/>
        <end position="85"/>
    </location>
</feature>
<keyword evidence="6" id="KW-1185">Reference proteome</keyword>
<dbReference type="Proteomes" id="UP000188268">
    <property type="component" value="Unassembled WGS sequence"/>
</dbReference>
<dbReference type="GO" id="GO:0006508">
    <property type="term" value="P:proteolysis"/>
    <property type="evidence" value="ECO:0007669"/>
    <property type="project" value="InterPro"/>
</dbReference>
<protein>
    <submittedName>
        <fullName evidence="5">Peptidase C14, caspase catalytic</fullName>
    </submittedName>
</protein>
<proteinExistence type="inferred from homology"/>
<keyword evidence="3" id="KW-0812">Transmembrane</keyword>
<evidence type="ECO:0000256" key="2">
    <source>
        <dbReference type="SAM" id="MobiDB-lite"/>
    </source>
</evidence>
<comment type="similarity">
    <text evidence="1">Belongs to the peptidase C14B family.</text>
</comment>
<sequence>METARIVCQRCRQKFSASSNAETVPCPHCRKLNPNQTENKRISTSRDHGGVSQKIKKLLCGDRIQQQPPVGDSRLRSLPAASKNNSKSKVCGLDYRGPWAKKRAVLCGITYKKWKYKLKGTINDVLNMKDFLIDIFGFREENMVILTEEQTDARLFPTKANIEYCLKWLVKGSQSGDSLVFYYSGHGLRQPDFNNDERDGFDETICPVDFLKEGMILDNDIYAMIVKPLTQGVTLHAIVDACHSGTILDLERVYDRQQGKWIDNRPPSGVRKQTSGGKAYCISACEDDQVAADTSAFNSKTMNGAMTFILIEVVRENLNVTYGDLLDEMQERIEKVNKQGCSGNSRILSRIFGPNLTQGLPPSYVSIGTFASNQKPSPTFSKLWAMLLNHEARLENVDSIPTKHSTNSLGDHSTIIKSSYHLLLRPIPTLLVLLNRYQMHHEGEVAVREANEDVVFLTTINHLGWRYLNLEPGEVVVFLDHLHYFDLNLILNSLAIAISVVLLVMLWLSVLMHLYRTLHLNLLVSPLCLIQSVLVYGYRCLFSYDTGASSHMTNSLGNLSFLSPYNDSANVTITDGSPMPINSNGNMTLAI</sequence>
<accession>A0A1R3IWS3</accession>
<dbReference type="PANTHER" id="PTHR48104">
    <property type="entry name" value="METACASPASE-4"/>
    <property type="match status" value="1"/>
</dbReference>
<dbReference type="InterPro" id="IPR011600">
    <property type="entry name" value="Pept_C14_caspase"/>
</dbReference>
<feature type="transmembrane region" description="Helical" evidence="3">
    <location>
        <begin position="489"/>
        <end position="508"/>
    </location>
</feature>
<evidence type="ECO:0000256" key="1">
    <source>
        <dbReference type="ARBA" id="ARBA00009005"/>
    </source>
</evidence>
<dbReference type="GO" id="GO:0004197">
    <property type="term" value="F:cysteine-type endopeptidase activity"/>
    <property type="evidence" value="ECO:0007669"/>
    <property type="project" value="InterPro"/>
</dbReference>
<evidence type="ECO:0000259" key="4">
    <source>
        <dbReference type="Pfam" id="PF00656"/>
    </source>
</evidence>
<comment type="caution">
    <text evidence="5">The sequence shown here is derived from an EMBL/GenBank/DDBJ whole genome shotgun (WGS) entry which is preliminary data.</text>
</comment>
<dbReference type="EMBL" id="AWWV01009337">
    <property type="protein sequence ID" value="OMO87029.1"/>
    <property type="molecule type" value="Genomic_DNA"/>
</dbReference>
<feature type="domain" description="Peptidase C14 caspase" evidence="4">
    <location>
        <begin position="102"/>
        <end position="339"/>
    </location>
</feature>
<reference evidence="5 6" key="1">
    <citation type="submission" date="2013-09" db="EMBL/GenBank/DDBJ databases">
        <title>Corchorus capsularis genome sequencing.</title>
        <authorList>
            <person name="Alam M."/>
            <person name="Haque M.S."/>
            <person name="Islam M.S."/>
            <person name="Emdad E.M."/>
            <person name="Islam M.M."/>
            <person name="Ahmed B."/>
            <person name="Halim A."/>
            <person name="Hossen Q.M.M."/>
            <person name="Hossain M.Z."/>
            <person name="Ahmed R."/>
            <person name="Khan M.M."/>
            <person name="Islam R."/>
            <person name="Rashid M.M."/>
            <person name="Khan S.A."/>
            <person name="Rahman M.S."/>
            <person name="Alam M."/>
        </authorList>
    </citation>
    <scope>NUCLEOTIDE SEQUENCE [LARGE SCALE GENOMIC DNA]</scope>
    <source>
        <strain evidence="6">cv. CVL-1</strain>
        <tissue evidence="5">Whole seedling</tissue>
    </source>
</reference>
<dbReference type="PANTHER" id="PTHR48104:SF22">
    <property type="entry name" value="METACASPASE-1-LIKE"/>
    <property type="match status" value="1"/>
</dbReference>
<dbReference type="InterPro" id="IPR029030">
    <property type="entry name" value="Caspase-like_dom_sf"/>
</dbReference>
<gene>
    <name evidence="5" type="ORF">CCACVL1_09307</name>
</gene>
<evidence type="ECO:0000313" key="5">
    <source>
        <dbReference type="EMBL" id="OMO87029.1"/>
    </source>
</evidence>
<keyword evidence="3" id="KW-1133">Transmembrane helix</keyword>
<dbReference type="OrthoDB" id="3223806at2759"/>
<feature type="transmembrane region" description="Helical" evidence="3">
    <location>
        <begin position="520"/>
        <end position="538"/>
    </location>
</feature>
<keyword evidence="3" id="KW-0472">Membrane</keyword>
<dbReference type="SUPFAM" id="SSF52129">
    <property type="entry name" value="Caspase-like"/>
    <property type="match status" value="1"/>
</dbReference>
<dbReference type="Pfam" id="PF00656">
    <property type="entry name" value="Peptidase_C14"/>
    <property type="match status" value="1"/>
</dbReference>